<dbReference type="AlphaFoldDB" id="A0A3A9YJG5"/>
<evidence type="ECO:0000256" key="6">
    <source>
        <dbReference type="ARBA" id="ARBA00022801"/>
    </source>
</evidence>
<evidence type="ECO:0000256" key="5">
    <source>
        <dbReference type="ARBA" id="ARBA00022723"/>
    </source>
</evidence>
<accession>A0A3A9YJG5</accession>
<keyword evidence="5" id="KW-0479">Metal-binding</keyword>
<protein>
    <recommendedName>
        <fullName evidence="4">NAD(+) diphosphatase</fullName>
        <ecNumber evidence="4">3.6.1.22</ecNumber>
    </recommendedName>
</protein>
<dbReference type="Pfam" id="PF00293">
    <property type="entry name" value="NUDIX"/>
    <property type="match status" value="1"/>
</dbReference>
<feature type="compositionally biased region" description="Basic residues" evidence="10">
    <location>
        <begin position="29"/>
        <end position="54"/>
    </location>
</feature>
<keyword evidence="7" id="KW-0460">Magnesium</keyword>
<dbReference type="Pfam" id="PF09296">
    <property type="entry name" value="NUDIX-like"/>
    <property type="match status" value="1"/>
</dbReference>
<comment type="caution">
    <text evidence="13">The sequence shown here is derived from an EMBL/GenBank/DDBJ whole genome shotgun (WGS) entry which is preliminary data.</text>
</comment>
<keyword evidence="8" id="KW-0520">NAD</keyword>
<dbReference type="InterPro" id="IPR000086">
    <property type="entry name" value="NUDIX_hydrolase_dom"/>
</dbReference>
<dbReference type="InterPro" id="IPR020084">
    <property type="entry name" value="NUDIX_hydrolase_CS"/>
</dbReference>
<sequence>MSRRPRPATSPRRTRSPWCSVTPNGSPRRWPRSLRSRRHERAQRGRTARRRRSRGGGGVSGEAAPPLARATLDRAAHHRTDRAWLAEAWLRGRVLALDSTAEGRTLVRTDANPPALVLFRADELPAGSEAAAMFLGVEQDGLPVFAVDIPLPEVVGTRTVGLRDVGHLLTDRDAGLFTTALALLNWHIRHGYSSASGSPTEMDEAGWSRIDRDGDRVWPRTDPAMIVLVHDGEPGLAGRCLLGNNAAWPSSPGQRRFSCLAGYIEPGESAEAAVLREVREEVGVEVGNIVYVGSQAWPFPGSLMLGFLATADPEDPVRIDPTEIAYARWFTRAEIGAALAGRTVDVGGGAQLVLPPPASIALFLIHRWLDGWVDEAR</sequence>
<dbReference type="InterPro" id="IPR015797">
    <property type="entry name" value="NUDIX_hydrolase-like_dom_sf"/>
</dbReference>
<evidence type="ECO:0000256" key="4">
    <source>
        <dbReference type="ARBA" id="ARBA00012381"/>
    </source>
</evidence>
<evidence type="ECO:0000313" key="13">
    <source>
        <dbReference type="EMBL" id="RKN33086.1"/>
    </source>
</evidence>
<evidence type="ECO:0000313" key="15">
    <source>
        <dbReference type="Proteomes" id="UP000275865"/>
    </source>
</evidence>
<dbReference type="SUPFAM" id="SSF55811">
    <property type="entry name" value="Nudix"/>
    <property type="match status" value="1"/>
</dbReference>
<name>A0A3A9YJG5_9ACTN</name>
<dbReference type="PROSITE" id="PS51462">
    <property type="entry name" value="NUDIX"/>
    <property type="match status" value="1"/>
</dbReference>
<dbReference type="GO" id="GO:0046872">
    <property type="term" value="F:metal ion binding"/>
    <property type="evidence" value="ECO:0007669"/>
    <property type="project" value="UniProtKB-KW"/>
</dbReference>
<gene>
    <name evidence="13" type="ORF">D7044_11620</name>
    <name evidence="12" type="ORF">D7147_18175</name>
</gene>
<dbReference type="Proteomes" id="UP000271548">
    <property type="component" value="Unassembled WGS sequence"/>
</dbReference>
<evidence type="ECO:0000256" key="7">
    <source>
        <dbReference type="ARBA" id="ARBA00022842"/>
    </source>
</evidence>
<evidence type="ECO:0000256" key="9">
    <source>
        <dbReference type="ARBA" id="ARBA00023679"/>
    </source>
</evidence>
<dbReference type="Gene3D" id="3.90.79.10">
    <property type="entry name" value="Nucleoside Triphosphate Pyrophosphohydrolase"/>
    <property type="match status" value="1"/>
</dbReference>
<dbReference type="CDD" id="cd03429">
    <property type="entry name" value="NUDIX_NADH_pyrophosphatase_Nudt13"/>
    <property type="match status" value="1"/>
</dbReference>
<dbReference type="InterPro" id="IPR050241">
    <property type="entry name" value="NAD-cap_RNA_hydrolase_NudC"/>
</dbReference>
<evidence type="ECO:0000313" key="12">
    <source>
        <dbReference type="EMBL" id="RKN18217.1"/>
    </source>
</evidence>
<evidence type="ECO:0000259" key="11">
    <source>
        <dbReference type="PROSITE" id="PS51462"/>
    </source>
</evidence>
<dbReference type="GO" id="GO:0035529">
    <property type="term" value="F:NADH pyrophosphatase activity"/>
    <property type="evidence" value="ECO:0007669"/>
    <property type="project" value="TreeGrafter"/>
</dbReference>
<proteinExistence type="inferred from homology"/>
<keyword evidence="14" id="KW-1185">Reference proteome</keyword>
<dbReference type="InterPro" id="IPR015375">
    <property type="entry name" value="NADH_PPase-like_N"/>
</dbReference>
<dbReference type="EC" id="3.6.1.22" evidence="4"/>
<organism evidence="13 15">
    <name type="scientific">Micromonospora musae</name>
    <dbReference type="NCBI Taxonomy" id="1894970"/>
    <lineage>
        <taxon>Bacteria</taxon>
        <taxon>Bacillati</taxon>
        <taxon>Actinomycetota</taxon>
        <taxon>Actinomycetes</taxon>
        <taxon>Micromonosporales</taxon>
        <taxon>Micromonosporaceae</taxon>
        <taxon>Micromonospora</taxon>
    </lineage>
</organism>
<dbReference type="GO" id="GO:0006742">
    <property type="term" value="P:NADP+ catabolic process"/>
    <property type="evidence" value="ECO:0007669"/>
    <property type="project" value="TreeGrafter"/>
</dbReference>
<dbReference type="PANTHER" id="PTHR42904:SF6">
    <property type="entry name" value="NAD-CAPPED RNA HYDROLASE NUDT12"/>
    <property type="match status" value="1"/>
</dbReference>
<dbReference type="InterPro" id="IPR049734">
    <property type="entry name" value="NudC-like_C"/>
</dbReference>
<dbReference type="OrthoDB" id="9791656at2"/>
<evidence type="ECO:0000313" key="14">
    <source>
        <dbReference type="Proteomes" id="UP000271548"/>
    </source>
</evidence>
<comment type="cofactor">
    <cofactor evidence="1">
        <name>Mg(2+)</name>
        <dbReference type="ChEBI" id="CHEBI:18420"/>
    </cofactor>
</comment>
<evidence type="ECO:0000256" key="2">
    <source>
        <dbReference type="ARBA" id="ARBA00001947"/>
    </source>
</evidence>
<comment type="cofactor">
    <cofactor evidence="2">
        <name>Zn(2+)</name>
        <dbReference type="ChEBI" id="CHEBI:29105"/>
    </cofactor>
</comment>
<keyword evidence="6 13" id="KW-0378">Hydrolase</keyword>
<feature type="domain" description="Nudix hydrolase" evidence="11">
    <location>
        <begin position="219"/>
        <end position="352"/>
    </location>
</feature>
<feature type="region of interest" description="Disordered" evidence="10">
    <location>
        <begin position="1"/>
        <end position="67"/>
    </location>
</feature>
<evidence type="ECO:0000256" key="10">
    <source>
        <dbReference type="SAM" id="MobiDB-lite"/>
    </source>
</evidence>
<dbReference type="PROSITE" id="PS00893">
    <property type="entry name" value="NUDIX_BOX"/>
    <property type="match status" value="1"/>
</dbReference>
<dbReference type="PANTHER" id="PTHR42904">
    <property type="entry name" value="NUDIX HYDROLASE, NUDC SUBFAMILY"/>
    <property type="match status" value="1"/>
</dbReference>
<evidence type="ECO:0000256" key="1">
    <source>
        <dbReference type="ARBA" id="ARBA00001946"/>
    </source>
</evidence>
<evidence type="ECO:0000256" key="3">
    <source>
        <dbReference type="ARBA" id="ARBA00009595"/>
    </source>
</evidence>
<dbReference type="Proteomes" id="UP000275865">
    <property type="component" value="Unassembled WGS sequence"/>
</dbReference>
<dbReference type="NCBIfam" id="NF001299">
    <property type="entry name" value="PRK00241.1"/>
    <property type="match status" value="1"/>
</dbReference>
<dbReference type="EMBL" id="RAZT01000005">
    <property type="protein sequence ID" value="RKN33086.1"/>
    <property type="molecule type" value="Genomic_DNA"/>
</dbReference>
<dbReference type="GO" id="GO:0019677">
    <property type="term" value="P:NAD+ catabolic process"/>
    <property type="evidence" value="ECO:0007669"/>
    <property type="project" value="TreeGrafter"/>
</dbReference>
<reference evidence="14 15" key="1">
    <citation type="submission" date="2018-09" db="EMBL/GenBank/DDBJ databases">
        <title>Micromonospora sp. nov. MS1-9, isolated from a root of Musa sp.</title>
        <authorList>
            <person name="Kuncharoen N."/>
            <person name="Kudo T."/>
            <person name="Ohkuma M."/>
            <person name="Yuki M."/>
            <person name="Tanasupawat S."/>
        </authorList>
    </citation>
    <scope>NUCLEOTIDE SEQUENCE [LARGE SCALE GENOMIC DNA]</scope>
    <source>
        <strain evidence="13 15">MS1-9</strain>
        <strain evidence="12 14">NGC1-4</strain>
    </source>
</reference>
<dbReference type="Gene3D" id="3.90.79.20">
    <property type="match status" value="1"/>
</dbReference>
<dbReference type="EMBL" id="RAZS01000006">
    <property type="protein sequence ID" value="RKN18217.1"/>
    <property type="molecule type" value="Genomic_DNA"/>
</dbReference>
<dbReference type="GO" id="GO:0005829">
    <property type="term" value="C:cytosol"/>
    <property type="evidence" value="ECO:0007669"/>
    <property type="project" value="TreeGrafter"/>
</dbReference>
<comment type="catalytic activity">
    <reaction evidence="9">
        <text>a 5'-end NAD(+)-phospho-ribonucleoside in mRNA + H2O = a 5'-end phospho-adenosine-phospho-ribonucleoside in mRNA + beta-nicotinamide D-ribonucleotide + 2 H(+)</text>
        <dbReference type="Rhea" id="RHEA:60876"/>
        <dbReference type="Rhea" id="RHEA-COMP:15698"/>
        <dbReference type="Rhea" id="RHEA-COMP:15719"/>
        <dbReference type="ChEBI" id="CHEBI:14649"/>
        <dbReference type="ChEBI" id="CHEBI:15377"/>
        <dbReference type="ChEBI" id="CHEBI:15378"/>
        <dbReference type="ChEBI" id="CHEBI:144029"/>
        <dbReference type="ChEBI" id="CHEBI:144051"/>
    </reaction>
    <physiologicalReaction direction="left-to-right" evidence="9">
        <dbReference type="Rhea" id="RHEA:60877"/>
    </physiologicalReaction>
</comment>
<comment type="similarity">
    <text evidence="3">Belongs to the Nudix hydrolase family. NudC subfamily.</text>
</comment>
<evidence type="ECO:0000256" key="8">
    <source>
        <dbReference type="ARBA" id="ARBA00023027"/>
    </source>
</evidence>